<accession>A0A9P8I9L3</accession>
<evidence type="ECO:0000313" key="2">
    <source>
        <dbReference type="EMBL" id="KAH0542103.1"/>
    </source>
</evidence>
<sequence length="301" mass="33366">MRPSLPPETPPYRPPMPPITAGAHKFTMSFSATQPPLGDCSSPIGKGAQFQHTRQAQAMAQSPLSSSPSSMSSMRSPEMSEVLGDRQSGNGRDANGHTILVEESCFTLEELRDSDMSGDSDMEVVRPDHYEEIDSDWDQGDGNASAKRQHASWQDELEQRTGIVRDFQGLCSGSDGFSYSLSNADRDRRHRHKNRWNATIFKRSFSQTVASETEGDDGADMNSSDVGSSTRRLRRRVGSREPGTRSPLASENTTANPDITDDDELDKDDSAEPEDFDEYIMGTLPFWVMTDMMQVDSDTDH</sequence>
<evidence type="ECO:0000256" key="1">
    <source>
        <dbReference type="SAM" id="MobiDB-lite"/>
    </source>
</evidence>
<dbReference type="OrthoDB" id="4186058at2759"/>
<proteinExistence type="predicted"/>
<feature type="compositionally biased region" description="Acidic residues" evidence="1">
    <location>
        <begin position="259"/>
        <end position="278"/>
    </location>
</feature>
<name>A0A9P8I9L3_9PEZI</name>
<dbReference type="Proteomes" id="UP000698800">
    <property type="component" value="Unassembled WGS sequence"/>
</dbReference>
<feature type="region of interest" description="Disordered" evidence="1">
    <location>
        <begin position="133"/>
        <end position="154"/>
    </location>
</feature>
<gene>
    <name evidence="2" type="ORF">FGG08_003483</name>
</gene>
<reference evidence="2" key="1">
    <citation type="submission" date="2021-03" db="EMBL/GenBank/DDBJ databases">
        <title>Comparative genomics and phylogenomic investigation of the class Geoglossomycetes provide insights into ecological specialization and systematics.</title>
        <authorList>
            <person name="Melie T."/>
            <person name="Pirro S."/>
            <person name="Miller A.N."/>
            <person name="Quandt A."/>
        </authorList>
    </citation>
    <scope>NUCLEOTIDE SEQUENCE</scope>
    <source>
        <strain evidence="2">GBOQ0MN5Z8</strain>
    </source>
</reference>
<feature type="region of interest" description="Disordered" evidence="1">
    <location>
        <begin position="208"/>
        <end position="278"/>
    </location>
</feature>
<feature type="compositionally biased region" description="Pro residues" evidence="1">
    <location>
        <begin position="1"/>
        <end position="18"/>
    </location>
</feature>
<feature type="region of interest" description="Disordered" evidence="1">
    <location>
        <begin position="1"/>
        <end position="97"/>
    </location>
</feature>
<protein>
    <submittedName>
        <fullName evidence="2">Uncharacterized protein</fullName>
    </submittedName>
</protein>
<evidence type="ECO:0000313" key="3">
    <source>
        <dbReference type="Proteomes" id="UP000698800"/>
    </source>
</evidence>
<comment type="caution">
    <text evidence="2">The sequence shown here is derived from an EMBL/GenBank/DDBJ whole genome shotgun (WGS) entry which is preliminary data.</text>
</comment>
<keyword evidence="3" id="KW-1185">Reference proteome</keyword>
<dbReference type="AlphaFoldDB" id="A0A9P8I9L3"/>
<feature type="compositionally biased region" description="Low complexity" evidence="1">
    <location>
        <begin position="62"/>
        <end position="80"/>
    </location>
</feature>
<feature type="compositionally biased region" description="Polar residues" evidence="1">
    <location>
        <begin position="50"/>
        <end position="60"/>
    </location>
</feature>
<organism evidence="2 3">
    <name type="scientific">Glutinoglossum americanum</name>
    <dbReference type="NCBI Taxonomy" id="1670608"/>
    <lineage>
        <taxon>Eukaryota</taxon>
        <taxon>Fungi</taxon>
        <taxon>Dikarya</taxon>
        <taxon>Ascomycota</taxon>
        <taxon>Pezizomycotina</taxon>
        <taxon>Geoglossomycetes</taxon>
        <taxon>Geoglossales</taxon>
        <taxon>Geoglossaceae</taxon>
        <taxon>Glutinoglossum</taxon>
    </lineage>
</organism>
<dbReference type="EMBL" id="JAGHQL010000061">
    <property type="protein sequence ID" value="KAH0542103.1"/>
    <property type="molecule type" value="Genomic_DNA"/>
</dbReference>
<feature type="compositionally biased region" description="Polar residues" evidence="1">
    <location>
        <begin position="247"/>
        <end position="257"/>
    </location>
</feature>